<dbReference type="EMBL" id="CP007772">
    <property type="protein sequence ID" value="AJC90860.1"/>
    <property type="molecule type" value="Genomic_DNA"/>
</dbReference>
<proteinExistence type="predicted"/>
<dbReference type="Proteomes" id="UP000031135">
    <property type="component" value="Chromosome"/>
</dbReference>
<protein>
    <submittedName>
        <fullName evidence="2">Uncharacterized protein</fullName>
    </submittedName>
</protein>
<organism evidence="2 3">
    <name type="scientific">Campylobacter subantarcticus LMG 24374</name>
    <dbReference type="NCBI Taxonomy" id="1388751"/>
    <lineage>
        <taxon>Bacteria</taxon>
        <taxon>Pseudomonadati</taxon>
        <taxon>Campylobacterota</taxon>
        <taxon>Epsilonproteobacteria</taxon>
        <taxon>Campylobacterales</taxon>
        <taxon>Campylobacteraceae</taxon>
        <taxon>Campylobacter</taxon>
    </lineage>
</organism>
<feature type="coiled-coil region" evidence="1">
    <location>
        <begin position="173"/>
        <end position="200"/>
    </location>
</feature>
<reference evidence="2 3" key="1">
    <citation type="journal article" date="2014" name="Genome Biol. Evol.">
        <title>Comparative Genomics of the Campylobacter lari Group.</title>
        <authorList>
            <person name="Miller W.G."/>
            <person name="Yee E."/>
            <person name="Chapman M.H."/>
            <person name="Smith T.P."/>
            <person name="Bono J.L."/>
            <person name="Huynh S."/>
            <person name="Parker C.T."/>
            <person name="Vandamme P."/>
            <person name="Luong K."/>
            <person name="Korlach J."/>
        </authorList>
    </citation>
    <scope>NUCLEOTIDE SEQUENCE [LARGE SCALE GENOMIC DNA]</scope>
    <source>
        <strain evidence="2 3">LMG 24374</strain>
    </source>
</reference>
<evidence type="ECO:0000256" key="1">
    <source>
        <dbReference type="SAM" id="Coils"/>
    </source>
</evidence>
<accession>A0A0A8HB26</accession>
<keyword evidence="1" id="KW-0175">Coiled coil</keyword>
<dbReference type="HOGENOM" id="CLU_069556_0_0_7"/>
<dbReference type="AlphaFoldDB" id="A0A0A8HB26"/>
<sequence length="351" mass="39901">MVKKRKITLARIEDINISPDTSCMHPILEDNTLLCIHGGKVKLKAKNAKRIKSDNTPIMLHNEIQGASISGCVNPPIAGGPCTKVALVFAYTYSNHKVNHKHSVLQMGLIGVSNKGYPILAIPKKNKIKFALTKIQANPLAKIKWDKIKWEGMGGKPKAAQRRKQVNKQQAFLKEVQAQQKEVKKVLANMEKKIQKLNGIDKLSNKQKGNYGEVKMHLHYLNQGYKRISLNKVQELDDRIHQGIDGIYYNPNKNPKYIIAEAKFGTSKLNRNQKYKQMSDDWLINNKLKRLKDNVGEVEAEKIAKLLEKNSNEVRKDLFHVDKQGNVNIKELDKNAKTKNLIERIENGKGY</sequence>
<evidence type="ECO:0000313" key="3">
    <source>
        <dbReference type="Proteomes" id="UP000031135"/>
    </source>
</evidence>
<evidence type="ECO:0000313" key="2">
    <source>
        <dbReference type="EMBL" id="AJC90860.1"/>
    </source>
</evidence>
<dbReference type="CDD" id="cd20740">
    <property type="entry name" value="PoNe_LXG_HINT-like"/>
    <property type="match status" value="1"/>
</dbReference>
<dbReference type="KEGG" id="csm:CSUB8521_1023"/>
<dbReference type="RefSeq" id="WP_200884868.1">
    <property type="nucleotide sequence ID" value="NZ_CP007772.1"/>
</dbReference>
<name>A0A0A8HB26_9BACT</name>
<gene>
    <name evidence="2" type="ORF">CSUB8521_1023</name>
</gene>